<evidence type="ECO:0000313" key="2">
    <source>
        <dbReference type="EMBL" id="RZB94830.1"/>
    </source>
</evidence>
<name>A0A445J8W2_GLYSO</name>
<sequence>MLKPMSQAKDEFGFAACDRPNTAFLCYNISRTVSTDALRYLVFGCCFLLVASAVLWKDVLSVNWRDVSVPTMWFNANSMSASMVCFGRSQILIG</sequence>
<evidence type="ECO:0000256" key="1">
    <source>
        <dbReference type="SAM" id="Phobius"/>
    </source>
</evidence>
<organism evidence="2 3">
    <name type="scientific">Glycine soja</name>
    <name type="common">Wild soybean</name>
    <dbReference type="NCBI Taxonomy" id="3848"/>
    <lineage>
        <taxon>Eukaryota</taxon>
        <taxon>Viridiplantae</taxon>
        <taxon>Streptophyta</taxon>
        <taxon>Embryophyta</taxon>
        <taxon>Tracheophyta</taxon>
        <taxon>Spermatophyta</taxon>
        <taxon>Magnoliopsida</taxon>
        <taxon>eudicotyledons</taxon>
        <taxon>Gunneridae</taxon>
        <taxon>Pentapetalae</taxon>
        <taxon>rosids</taxon>
        <taxon>fabids</taxon>
        <taxon>Fabales</taxon>
        <taxon>Fabaceae</taxon>
        <taxon>Papilionoideae</taxon>
        <taxon>50 kb inversion clade</taxon>
        <taxon>NPAAA clade</taxon>
        <taxon>indigoferoid/millettioid clade</taxon>
        <taxon>Phaseoleae</taxon>
        <taxon>Glycine</taxon>
        <taxon>Glycine subgen. Soja</taxon>
    </lineage>
</organism>
<evidence type="ECO:0000313" key="3">
    <source>
        <dbReference type="Proteomes" id="UP000289340"/>
    </source>
</evidence>
<reference evidence="2 3" key="1">
    <citation type="submission" date="2018-09" db="EMBL/GenBank/DDBJ databases">
        <title>A high-quality reference genome of wild soybean provides a powerful tool to mine soybean genomes.</title>
        <authorList>
            <person name="Xie M."/>
            <person name="Chung C.Y.L."/>
            <person name="Li M.-W."/>
            <person name="Wong F.-L."/>
            <person name="Chan T.-F."/>
            <person name="Lam H.-M."/>
        </authorList>
    </citation>
    <scope>NUCLEOTIDE SEQUENCE [LARGE SCALE GENOMIC DNA]</scope>
    <source>
        <strain evidence="3">cv. W05</strain>
        <tissue evidence="2">Hypocotyl of etiolated seedlings</tissue>
    </source>
</reference>
<accession>A0A445J8W2</accession>
<proteinExistence type="predicted"/>
<dbReference type="Proteomes" id="UP000289340">
    <property type="component" value="Chromosome 8"/>
</dbReference>
<comment type="caution">
    <text evidence="2">The sequence shown here is derived from an EMBL/GenBank/DDBJ whole genome shotgun (WGS) entry which is preliminary data.</text>
</comment>
<keyword evidence="3" id="KW-1185">Reference proteome</keyword>
<keyword evidence="1" id="KW-0812">Transmembrane</keyword>
<keyword evidence="1" id="KW-1133">Transmembrane helix</keyword>
<protein>
    <submittedName>
        <fullName evidence="2">Uncharacterized protein</fullName>
    </submittedName>
</protein>
<dbReference type="AlphaFoldDB" id="A0A445J8W2"/>
<gene>
    <name evidence="2" type="ORF">D0Y65_019359</name>
</gene>
<keyword evidence="1" id="KW-0472">Membrane</keyword>
<feature type="transmembrane region" description="Helical" evidence="1">
    <location>
        <begin position="37"/>
        <end position="56"/>
    </location>
</feature>
<dbReference type="EMBL" id="QZWG01000008">
    <property type="protein sequence ID" value="RZB94830.1"/>
    <property type="molecule type" value="Genomic_DNA"/>
</dbReference>